<gene>
    <name evidence="2" type="ORF">BAZ10_01375</name>
</gene>
<evidence type="ECO:0000259" key="1">
    <source>
        <dbReference type="Pfam" id="PF12728"/>
    </source>
</evidence>
<dbReference type="EMBL" id="MAHX01000013">
    <property type="protein sequence ID" value="OPC65915.1"/>
    <property type="molecule type" value="Genomic_DNA"/>
</dbReference>
<evidence type="ECO:0000313" key="3">
    <source>
        <dbReference type="Proteomes" id="UP000190813"/>
    </source>
</evidence>
<organism evidence="2 3">
    <name type="scientific">Elizabethkingia occulta</name>
    <dbReference type="NCBI Taxonomy" id="1867263"/>
    <lineage>
        <taxon>Bacteria</taxon>
        <taxon>Pseudomonadati</taxon>
        <taxon>Bacteroidota</taxon>
        <taxon>Flavobacteriia</taxon>
        <taxon>Flavobacteriales</taxon>
        <taxon>Weeksellaceae</taxon>
        <taxon>Elizabethkingia</taxon>
    </lineage>
</organism>
<dbReference type="AlphaFoldDB" id="A0A1T3MMT7"/>
<dbReference type="RefSeq" id="WP_078771511.1">
    <property type="nucleotide sequence ID" value="NZ_CBCSBR010000064.1"/>
</dbReference>
<sequence length="115" mass="13111">MDVTELSFENLPKAIAFLISEVAEIKSLVQYEQPISIPVKRIPIGVDAVCAIINKAKPTVYALVRKRMIPCYKSGRTLYFFEDEIVDWISKGKQKTLQEIASDAETHFKRIPLKK</sequence>
<evidence type="ECO:0000313" key="2">
    <source>
        <dbReference type="EMBL" id="OPC65915.1"/>
    </source>
</evidence>
<dbReference type="Proteomes" id="UP000190813">
    <property type="component" value="Unassembled WGS sequence"/>
</dbReference>
<comment type="caution">
    <text evidence="2">The sequence shown here is derived from an EMBL/GenBank/DDBJ whole genome shotgun (WGS) entry which is preliminary data.</text>
</comment>
<name>A0A1T3MMT7_9FLAO</name>
<dbReference type="InterPro" id="IPR041657">
    <property type="entry name" value="HTH_17"/>
</dbReference>
<accession>A0A1T3MMT7</accession>
<reference evidence="2 3" key="1">
    <citation type="submission" date="2016-06" db="EMBL/GenBank/DDBJ databases">
        <title>Revisiting the taxonomy of the Elizabethkingia Genus based on Whole-Genome Sequencing, Optical Mapping, and MALDI-TOF.</title>
        <authorList>
            <person name="Nicholson A.C."/>
        </authorList>
    </citation>
    <scope>NUCLEOTIDE SEQUENCE [LARGE SCALE GENOMIC DNA]</scope>
    <source>
        <strain evidence="2 3">G4070</strain>
    </source>
</reference>
<feature type="domain" description="Helix-turn-helix" evidence="1">
    <location>
        <begin position="46"/>
        <end position="91"/>
    </location>
</feature>
<protein>
    <submittedName>
        <fullName evidence="2">Excisionase</fullName>
    </submittedName>
</protein>
<dbReference type="Pfam" id="PF12728">
    <property type="entry name" value="HTH_17"/>
    <property type="match status" value="1"/>
</dbReference>
<proteinExistence type="predicted"/>
<keyword evidence="3" id="KW-1185">Reference proteome</keyword>